<proteinExistence type="predicted"/>
<evidence type="ECO:0000313" key="3">
    <source>
        <dbReference type="Proteomes" id="UP001610100"/>
    </source>
</evidence>
<keyword evidence="1" id="KW-1133">Transmembrane helix</keyword>
<dbReference type="RefSeq" id="WP_344741380.1">
    <property type="nucleotide sequence ID" value="NZ_BAABAY010000002.1"/>
</dbReference>
<feature type="transmembrane region" description="Helical" evidence="1">
    <location>
        <begin position="21"/>
        <end position="42"/>
    </location>
</feature>
<name>A0ABW7MZN8_9FLAO</name>
<keyword evidence="3" id="KW-1185">Reference proteome</keyword>
<organism evidence="2 3">
    <name type="scientific">Gaetbulibacter aestuarii</name>
    <dbReference type="NCBI Taxonomy" id="1502358"/>
    <lineage>
        <taxon>Bacteria</taxon>
        <taxon>Pseudomonadati</taxon>
        <taxon>Bacteroidota</taxon>
        <taxon>Flavobacteriia</taxon>
        <taxon>Flavobacteriales</taxon>
        <taxon>Flavobacteriaceae</taxon>
        <taxon>Gaetbulibacter</taxon>
    </lineage>
</organism>
<keyword evidence="1" id="KW-0472">Membrane</keyword>
<reference evidence="2 3" key="1">
    <citation type="submission" date="2024-02" db="EMBL/GenBank/DDBJ databases">
        <title>A Gaetbulibacter species isolated from tidal flats and genomic insights of their niches.</title>
        <authorList>
            <person name="Ye Y."/>
        </authorList>
    </citation>
    <scope>NUCLEOTIDE SEQUENCE [LARGE SCALE GENOMIC DNA]</scope>
    <source>
        <strain evidence="2 3">KYW382</strain>
    </source>
</reference>
<evidence type="ECO:0000313" key="2">
    <source>
        <dbReference type="EMBL" id="MFH6772109.1"/>
    </source>
</evidence>
<protein>
    <submittedName>
        <fullName evidence="2">DUF6090 family protein</fullName>
    </submittedName>
</protein>
<keyword evidence="1" id="KW-0812">Transmembrane</keyword>
<evidence type="ECO:0000256" key="1">
    <source>
        <dbReference type="SAM" id="Phobius"/>
    </source>
</evidence>
<sequence length="243" mass="28778">MIKFFRSIRKKLIDQGKTSNYLKYAIGETVLVVIGILIALQINNANEISKQNQQVKKYEQNIVSELKNDLKMLNSLDSFNITQCQKIVNYISYFKNPTRDTDTVIKKMYDIRYNGASYRSIAYTIDEIISTGNLSLFSLEKKTAILELKAIQEFYEKNRIEVEQKWTLSNIEFEKAIDLISFNDFSQSDFNSLNDWRFNLKSEQYRLFNNKILAELRLYYFRTDQNNQMRNQTEKLLQLLDNN</sequence>
<comment type="caution">
    <text evidence="2">The sequence shown here is derived from an EMBL/GenBank/DDBJ whole genome shotgun (WGS) entry which is preliminary data.</text>
</comment>
<dbReference type="InterPro" id="IPR045749">
    <property type="entry name" value="DUF6090"/>
</dbReference>
<dbReference type="Pfam" id="PF19578">
    <property type="entry name" value="DUF6090"/>
    <property type="match status" value="1"/>
</dbReference>
<gene>
    <name evidence="2" type="ORF">V8G58_09205</name>
</gene>
<dbReference type="Proteomes" id="UP001610100">
    <property type="component" value="Unassembled WGS sequence"/>
</dbReference>
<accession>A0ABW7MZN8</accession>
<dbReference type="EMBL" id="JBAWKB010000002">
    <property type="protein sequence ID" value="MFH6772109.1"/>
    <property type="molecule type" value="Genomic_DNA"/>
</dbReference>